<dbReference type="InterPro" id="IPR050833">
    <property type="entry name" value="Poly_Biosynth_Transport"/>
</dbReference>
<dbReference type="Pfam" id="PF01943">
    <property type="entry name" value="Polysacc_synt"/>
    <property type="match status" value="1"/>
</dbReference>
<evidence type="ECO:0000256" key="3">
    <source>
        <dbReference type="ARBA" id="ARBA00022692"/>
    </source>
</evidence>
<feature type="transmembrane region" description="Helical" evidence="6">
    <location>
        <begin position="93"/>
        <end position="119"/>
    </location>
</feature>
<dbReference type="Proteomes" id="UP000045051">
    <property type="component" value="Unassembled WGS sequence"/>
</dbReference>
<accession>A0A0B7I2P3</accession>
<evidence type="ECO:0000256" key="1">
    <source>
        <dbReference type="ARBA" id="ARBA00004651"/>
    </source>
</evidence>
<feature type="transmembrane region" description="Helical" evidence="6">
    <location>
        <begin position="21"/>
        <end position="44"/>
    </location>
</feature>
<keyword evidence="2" id="KW-1003">Cell membrane</keyword>
<dbReference type="RefSeq" id="WP_042343593.1">
    <property type="nucleotide sequence ID" value="NZ_CDOH01000109.1"/>
</dbReference>
<evidence type="ECO:0000313" key="8">
    <source>
        <dbReference type="Proteomes" id="UP000045051"/>
    </source>
</evidence>
<dbReference type="GO" id="GO:0005886">
    <property type="term" value="C:plasma membrane"/>
    <property type="evidence" value="ECO:0007669"/>
    <property type="project" value="UniProtKB-SubCell"/>
</dbReference>
<feature type="transmembrane region" description="Helical" evidence="6">
    <location>
        <begin position="179"/>
        <end position="200"/>
    </location>
</feature>
<name>A0A0B7I2P3_9FLAO</name>
<dbReference type="InterPro" id="IPR002797">
    <property type="entry name" value="Polysacc_synth"/>
</dbReference>
<evidence type="ECO:0000256" key="5">
    <source>
        <dbReference type="ARBA" id="ARBA00023136"/>
    </source>
</evidence>
<evidence type="ECO:0000256" key="2">
    <source>
        <dbReference type="ARBA" id="ARBA00022475"/>
    </source>
</evidence>
<evidence type="ECO:0000256" key="4">
    <source>
        <dbReference type="ARBA" id="ARBA00022989"/>
    </source>
</evidence>
<sequence>MVGLSNIRRVLNNNGVLISNFSYLSLLQVVNLLIPLVTYPYLIRVLGSELYGLVVFTQVISGYFTVFISFGFSTIGTKDVSLYRLDTRKTSEIVSNITAIKMLFLFVSFVVLLSYLVLMDVNHKWLYVFSFWVCILDVVFPVWFFQGIEKMKYVTLTSLFTRGIFVCMIFFLIKTREDVLWLPISNLIGSLLSGLISYHFMKKEGISFVRPSYSTCRYYLRESYHLFLSNVLIQFYANSNRTIVGIFLGMRMLAYYDLADKIVGLIRIPHSILSQTVFPRISSQRNIDFIKKIFKISLLFNIVLYFLLFFSAEYVVLLLGGKEMLYTVTIIKILGLLAPIVGMNNVLSFLTLIPFGHKILFFRLVSISLVVYLVFLGGIWSLDMISLYTLSIVTVLVEVFVTIVAFYYVYKNVIWKENMII</sequence>
<keyword evidence="3 6" id="KW-0812">Transmembrane</keyword>
<feature type="transmembrane region" description="Helical" evidence="6">
    <location>
        <begin position="153"/>
        <end position="173"/>
    </location>
</feature>
<evidence type="ECO:0000256" key="6">
    <source>
        <dbReference type="SAM" id="Phobius"/>
    </source>
</evidence>
<feature type="transmembrane region" description="Helical" evidence="6">
    <location>
        <begin position="125"/>
        <end position="146"/>
    </location>
</feature>
<comment type="subcellular location">
    <subcellularLocation>
        <location evidence="1">Cell membrane</location>
        <topology evidence="1">Multi-pass membrane protein</topology>
    </subcellularLocation>
</comment>
<organism evidence="7 8">
    <name type="scientific">Capnocytophaga canis</name>
    <dbReference type="NCBI Taxonomy" id="1848903"/>
    <lineage>
        <taxon>Bacteria</taxon>
        <taxon>Pseudomonadati</taxon>
        <taxon>Bacteroidota</taxon>
        <taxon>Flavobacteriia</taxon>
        <taxon>Flavobacteriales</taxon>
        <taxon>Flavobacteriaceae</taxon>
        <taxon>Capnocytophaga</taxon>
    </lineage>
</organism>
<dbReference type="EMBL" id="CDOI01000090">
    <property type="protein sequence ID" value="CEN44362.1"/>
    <property type="molecule type" value="Genomic_DNA"/>
</dbReference>
<proteinExistence type="predicted"/>
<feature type="transmembrane region" description="Helical" evidence="6">
    <location>
        <begin position="388"/>
        <end position="410"/>
    </location>
</feature>
<keyword evidence="8" id="KW-1185">Reference proteome</keyword>
<feature type="transmembrane region" description="Helical" evidence="6">
    <location>
        <begin position="50"/>
        <end position="72"/>
    </location>
</feature>
<feature type="transmembrane region" description="Helical" evidence="6">
    <location>
        <begin position="360"/>
        <end position="382"/>
    </location>
</feature>
<reference evidence="7 8" key="1">
    <citation type="submission" date="2015-01" db="EMBL/GenBank/DDBJ databases">
        <authorList>
            <person name="MANFREDI Pablo"/>
        </authorList>
    </citation>
    <scope>NUCLEOTIDE SEQUENCE [LARGE SCALE GENOMIC DNA]</scope>
    <source>
        <strain evidence="7 8">CcD38</strain>
    </source>
</reference>
<dbReference type="PANTHER" id="PTHR30250">
    <property type="entry name" value="PST FAMILY PREDICTED COLANIC ACID TRANSPORTER"/>
    <property type="match status" value="1"/>
</dbReference>
<evidence type="ECO:0000313" key="7">
    <source>
        <dbReference type="EMBL" id="CEN44362.1"/>
    </source>
</evidence>
<dbReference type="PANTHER" id="PTHR30250:SF11">
    <property type="entry name" value="O-ANTIGEN TRANSPORTER-RELATED"/>
    <property type="match status" value="1"/>
</dbReference>
<keyword evidence="4 6" id="KW-1133">Transmembrane helix</keyword>
<keyword evidence="5 6" id="KW-0472">Membrane</keyword>
<dbReference type="AlphaFoldDB" id="A0A0B7I2P3"/>
<gene>
    <name evidence="7" type="ORF">CCAND38_180008</name>
</gene>
<protein>
    <submittedName>
        <fullName evidence="7">Polysaccharide biosynthesis family protein</fullName>
    </submittedName>
</protein>
<feature type="transmembrane region" description="Helical" evidence="6">
    <location>
        <begin position="325"/>
        <end position="353"/>
    </location>
</feature>
<feature type="transmembrane region" description="Helical" evidence="6">
    <location>
        <begin position="298"/>
        <end position="319"/>
    </location>
</feature>